<dbReference type="OrthoDB" id="9821642at2"/>
<dbReference type="EMBL" id="CP033073">
    <property type="protein sequence ID" value="AYN43287.1"/>
    <property type="molecule type" value="Genomic_DNA"/>
</dbReference>
<dbReference type="KEGG" id="sdd:D9753_35390"/>
<name>A0A3G2JRF3_9ACTN</name>
<evidence type="ECO:0000313" key="2">
    <source>
        <dbReference type="Proteomes" id="UP000268329"/>
    </source>
</evidence>
<sequence length="563" mass="61048">MGEATTPTAIGADTGAQVVFHLFAASDREETDAARDVLSRAGVAYADLRPPGVNAPGDDVLTGTATAAALADAVAALSHFFRYGIAVRLAGPTDVVVRSDPRVEHGHIVIRKPRRDVPVRDSGALRSALNGLLAQGAPDPAPLPYPPSLMFRDHQSAELAAEATRLARVFTDPDFVSGADPTGTLLDNLQKLADASGRPRRLLDLLLLAHAFSRTDDGDHRVRDLRIPGLDEVQGVASTVEVFVQPSTDPESRVLARPLADGRQGFLIGLPPQTVELMANISWALPTLCAVTGAASGAADPDSFPLDRDSTWGAVDATVASYMRCWRPPRAASLLPPRPLIPMAMPEGEIPYGSGDPYLVFNACALFLIARELTPILQGRLSNGIEPPLMPFTAGLPREVRLATQADCAAYVHTMNALILGAGTDGPFVPDFGNIRRHFHHGKPSRFGRIRRLEEQARYEAGVVLACVNRTTEAVLSYYAVVDMFAALARARRDGALARRLEAIGERREAVCGYMLWIKEHELPEAWGLRTRLEGEEDGWERVWEYVRHAQRHLVPTLVDPSR</sequence>
<dbReference type="Proteomes" id="UP000268329">
    <property type="component" value="Chromosome"/>
</dbReference>
<keyword evidence="2" id="KW-1185">Reference proteome</keyword>
<gene>
    <name evidence="1" type="ORF">D9753_35390</name>
</gene>
<organism evidence="1 2">
    <name type="scientific">Streptomyces dangxiongensis</name>
    <dbReference type="NCBI Taxonomy" id="1442032"/>
    <lineage>
        <taxon>Bacteria</taxon>
        <taxon>Bacillati</taxon>
        <taxon>Actinomycetota</taxon>
        <taxon>Actinomycetes</taxon>
        <taxon>Kitasatosporales</taxon>
        <taxon>Streptomycetaceae</taxon>
        <taxon>Streptomyces</taxon>
    </lineage>
</organism>
<dbReference type="AlphaFoldDB" id="A0A3G2JRF3"/>
<dbReference type="RefSeq" id="WP_121790713.1">
    <property type="nucleotide sequence ID" value="NZ_CP033073.1"/>
</dbReference>
<proteinExistence type="predicted"/>
<accession>A0A3G2JRF3</accession>
<protein>
    <submittedName>
        <fullName evidence="1">Uncharacterized protein</fullName>
    </submittedName>
</protein>
<evidence type="ECO:0000313" key="1">
    <source>
        <dbReference type="EMBL" id="AYN43287.1"/>
    </source>
</evidence>
<reference evidence="1 2" key="1">
    <citation type="submission" date="2018-10" db="EMBL/GenBank/DDBJ databases">
        <title>The genome of Streptomyces dangxiongensis Z022.</title>
        <authorList>
            <person name="Zhang B."/>
        </authorList>
    </citation>
    <scope>NUCLEOTIDE SEQUENCE [LARGE SCALE GENOMIC DNA]</scope>
    <source>
        <strain evidence="1 2">Z022</strain>
    </source>
</reference>